<evidence type="ECO:0000259" key="6">
    <source>
        <dbReference type="PROSITE" id="PS51635"/>
    </source>
</evidence>
<accession>A0A6J4T3V6</accession>
<dbReference type="PANTHER" id="PTHR14226">
    <property type="entry name" value="NEUROPATHY TARGET ESTERASE/SWISS CHEESE D.MELANOGASTER"/>
    <property type="match status" value="1"/>
</dbReference>
<evidence type="ECO:0000256" key="1">
    <source>
        <dbReference type="ARBA" id="ARBA00022801"/>
    </source>
</evidence>
<feature type="short sequence motif" description="DGA/G" evidence="4">
    <location>
        <begin position="165"/>
        <end position="167"/>
    </location>
</feature>
<proteinExistence type="predicted"/>
<evidence type="ECO:0000256" key="3">
    <source>
        <dbReference type="ARBA" id="ARBA00023098"/>
    </source>
</evidence>
<name>A0A6J4T3V6_9ACTN</name>
<feature type="short sequence motif" description="GXGXXG" evidence="4">
    <location>
        <begin position="13"/>
        <end position="18"/>
    </location>
</feature>
<dbReference type="Pfam" id="PF01734">
    <property type="entry name" value="Patatin"/>
    <property type="match status" value="1"/>
</dbReference>
<feature type="active site" description="Proton acceptor" evidence="4">
    <location>
        <position position="165"/>
    </location>
</feature>
<organism evidence="7">
    <name type="scientific">uncultured Solirubrobacterales bacterium</name>
    <dbReference type="NCBI Taxonomy" id="768556"/>
    <lineage>
        <taxon>Bacteria</taxon>
        <taxon>Bacillati</taxon>
        <taxon>Actinomycetota</taxon>
        <taxon>Thermoleophilia</taxon>
        <taxon>Solirubrobacterales</taxon>
        <taxon>environmental samples</taxon>
    </lineage>
</organism>
<protein>
    <recommendedName>
        <fullName evidence="6">PNPLA domain-containing protein</fullName>
    </recommendedName>
</protein>
<dbReference type="InterPro" id="IPR016035">
    <property type="entry name" value="Acyl_Trfase/lysoPLipase"/>
</dbReference>
<dbReference type="Gene3D" id="3.40.1090.10">
    <property type="entry name" value="Cytosolic phospholipase A2 catalytic domain"/>
    <property type="match status" value="1"/>
</dbReference>
<sequence length="328" mass="36103">MPPGRKTAFILAGGGSRGAYQAGCLRRLDEEGIEPDLIVGSSIGVCNSLVYATAGAEALWEFWSRTVSLPRILRPSLRRNALLGNSLFSMNGLTELVESRVDFDRCFDSETELTYVVANLSAGCEELRGNRTESDVERFRTVSRIGYTIPLLHPLIELDGDLYADGGFLWNVPFEYAEDWGADEIFILSVVPSELPRANSLRLLPQVALRMYDILWRTLGNSSHLEKRLEGGRWNGIDVTVLEPGHETGMFDPLGMLNAHPGKSKRLLWQGYRDTDDVLRGGRPRSGRVKGSGSPEPARHPRPRRSAGGRADQPRAGAAAAGSRSGRR</sequence>
<feature type="compositionally biased region" description="Low complexity" evidence="5">
    <location>
        <begin position="308"/>
        <end position="328"/>
    </location>
</feature>
<feature type="domain" description="PNPLA" evidence="6">
    <location>
        <begin position="9"/>
        <end position="178"/>
    </location>
</feature>
<dbReference type="GO" id="GO:0016787">
    <property type="term" value="F:hydrolase activity"/>
    <property type="evidence" value="ECO:0007669"/>
    <property type="project" value="UniProtKB-UniRule"/>
</dbReference>
<gene>
    <name evidence="7" type="ORF">AVDCRST_MAG45-2031</name>
</gene>
<dbReference type="InterPro" id="IPR050301">
    <property type="entry name" value="NTE"/>
</dbReference>
<evidence type="ECO:0000256" key="4">
    <source>
        <dbReference type="PROSITE-ProRule" id="PRU01161"/>
    </source>
</evidence>
<feature type="region of interest" description="Disordered" evidence="5">
    <location>
        <begin position="276"/>
        <end position="328"/>
    </location>
</feature>
<keyword evidence="3 4" id="KW-0443">Lipid metabolism</keyword>
<evidence type="ECO:0000256" key="2">
    <source>
        <dbReference type="ARBA" id="ARBA00022963"/>
    </source>
</evidence>
<feature type="active site" description="Nucleophile" evidence="4">
    <location>
        <position position="42"/>
    </location>
</feature>
<dbReference type="GO" id="GO:0016042">
    <property type="term" value="P:lipid catabolic process"/>
    <property type="evidence" value="ECO:0007669"/>
    <property type="project" value="UniProtKB-UniRule"/>
</dbReference>
<dbReference type="SUPFAM" id="SSF52151">
    <property type="entry name" value="FabD/lysophospholipase-like"/>
    <property type="match status" value="1"/>
</dbReference>
<evidence type="ECO:0000313" key="7">
    <source>
        <dbReference type="EMBL" id="CAA9513177.1"/>
    </source>
</evidence>
<reference evidence="7" key="1">
    <citation type="submission" date="2020-02" db="EMBL/GenBank/DDBJ databases">
        <authorList>
            <person name="Meier V. D."/>
        </authorList>
    </citation>
    <scope>NUCLEOTIDE SEQUENCE</scope>
    <source>
        <strain evidence="7">AVDCRST_MAG45</strain>
    </source>
</reference>
<feature type="short sequence motif" description="GXSXG" evidence="4">
    <location>
        <begin position="40"/>
        <end position="44"/>
    </location>
</feature>
<dbReference type="EMBL" id="CADCVU010000173">
    <property type="protein sequence ID" value="CAA9513177.1"/>
    <property type="molecule type" value="Genomic_DNA"/>
</dbReference>
<dbReference type="AlphaFoldDB" id="A0A6J4T3V6"/>
<keyword evidence="2 4" id="KW-0442">Lipid degradation</keyword>
<keyword evidence="1 4" id="KW-0378">Hydrolase</keyword>
<evidence type="ECO:0000256" key="5">
    <source>
        <dbReference type="SAM" id="MobiDB-lite"/>
    </source>
</evidence>
<dbReference type="PROSITE" id="PS51635">
    <property type="entry name" value="PNPLA"/>
    <property type="match status" value="1"/>
</dbReference>
<dbReference type="PANTHER" id="PTHR14226:SF57">
    <property type="entry name" value="BLR7027 PROTEIN"/>
    <property type="match status" value="1"/>
</dbReference>
<dbReference type="InterPro" id="IPR002641">
    <property type="entry name" value="PNPLA_dom"/>
</dbReference>